<dbReference type="PANTHER" id="PTHR43792">
    <property type="entry name" value="GNAT FAMILY, PUTATIVE (AFU_ORTHOLOGUE AFUA_3G00765)-RELATED-RELATED"/>
    <property type="match status" value="1"/>
</dbReference>
<name>A0A9D1NSS1_9FIRM</name>
<dbReference type="PROSITE" id="PS51186">
    <property type="entry name" value="GNAT"/>
    <property type="match status" value="1"/>
</dbReference>
<dbReference type="EMBL" id="DVON01000034">
    <property type="protein sequence ID" value="HIV11843.1"/>
    <property type="molecule type" value="Genomic_DNA"/>
</dbReference>
<dbReference type="InterPro" id="IPR000182">
    <property type="entry name" value="GNAT_dom"/>
</dbReference>
<dbReference type="Proteomes" id="UP000886723">
    <property type="component" value="Unassembled WGS sequence"/>
</dbReference>
<accession>A0A9D1NSS1</accession>
<dbReference type="InterPro" id="IPR016181">
    <property type="entry name" value="Acyl_CoA_acyltransferase"/>
</dbReference>
<reference evidence="2" key="2">
    <citation type="journal article" date="2021" name="PeerJ">
        <title>Extensive microbial diversity within the chicken gut microbiome revealed by metagenomics and culture.</title>
        <authorList>
            <person name="Gilroy R."/>
            <person name="Ravi A."/>
            <person name="Getino M."/>
            <person name="Pursley I."/>
            <person name="Horton D.L."/>
            <person name="Alikhan N.F."/>
            <person name="Baker D."/>
            <person name="Gharbi K."/>
            <person name="Hall N."/>
            <person name="Watson M."/>
            <person name="Adriaenssens E.M."/>
            <person name="Foster-Nyarko E."/>
            <person name="Jarju S."/>
            <person name="Secka A."/>
            <person name="Antonio M."/>
            <person name="Oren A."/>
            <person name="Chaudhuri R.R."/>
            <person name="La Ragione R."/>
            <person name="Hildebrand F."/>
            <person name="Pallen M.J."/>
        </authorList>
    </citation>
    <scope>NUCLEOTIDE SEQUENCE</scope>
    <source>
        <strain evidence="2">ChiBcec2-4451</strain>
    </source>
</reference>
<comment type="caution">
    <text evidence="2">The sequence shown here is derived from an EMBL/GenBank/DDBJ whole genome shotgun (WGS) entry which is preliminary data.</text>
</comment>
<evidence type="ECO:0000259" key="1">
    <source>
        <dbReference type="PROSITE" id="PS51186"/>
    </source>
</evidence>
<dbReference type="Pfam" id="PF13302">
    <property type="entry name" value="Acetyltransf_3"/>
    <property type="match status" value="1"/>
</dbReference>
<gene>
    <name evidence="2" type="ORF">IAA63_01715</name>
</gene>
<evidence type="ECO:0000313" key="3">
    <source>
        <dbReference type="Proteomes" id="UP000886723"/>
    </source>
</evidence>
<dbReference type="InterPro" id="IPR051531">
    <property type="entry name" value="N-acetyltransferase"/>
</dbReference>
<dbReference type="GO" id="GO:0016747">
    <property type="term" value="F:acyltransferase activity, transferring groups other than amino-acyl groups"/>
    <property type="evidence" value="ECO:0007669"/>
    <property type="project" value="InterPro"/>
</dbReference>
<proteinExistence type="predicted"/>
<dbReference type="Gene3D" id="3.40.630.30">
    <property type="match status" value="1"/>
</dbReference>
<dbReference type="SUPFAM" id="SSF55729">
    <property type="entry name" value="Acyl-CoA N-acyltransferases (Nat)"/>
    <property type="match status" value="1"/>
</dbReference>
<sequence length="189" mass="21729">MRLEGILAGQTILETERLALRELTEGDYADLCLILQDEETMYAYEGAFDDAEARDWLERQMARYKKWGFGLWAVVLKETGELIGQCGLTMQPWKDREVLEVGYLFRRAYWHQGYATEAARACKTYAFEVLKADEVCSIIRDTNTASQRVALRNGMTPKDISVKHYKGVDMPHIRYVAAREDGSETAEER</sequence>
<dbReference type="PANTHER" id="PTHR43792:SF1">
    <property type="entry name" value="N-ACETYLTRANSFERASE DOMAIN-CONTAINING PROTEIN"/>
    <property type="match status" value="1"/>
</dbReference>
<reference evidence="2" key="1">
    <citation type="submission" date="2020-10" db="EMBL/GenBank/DDBJ databases">
        <authorList>
            <person name="Gilroy R."/>
        </authorList>
    </citation>
    <scope>NUCLEOTIDE SEQUENCE</scope>
    <source>
        <strain evidence="2">ChiBcec2-4451</strain>
    </source>
</reference>
<feature type="domain" description="N-acetyltransferase" evidence="1">
    <location>
        <begin position="18"/>
        <end position="180"/>
    </location>
</feature>
<organism evidence="2 3">
    <name type="scientific">Candidatus Pullilachnospira stercoravium</name>
    <dbReference type="NCBI Taxonomy" id="2840913"/>
    <lineage>
        <taxon>Bacteria</taxon>
        <taxon>Bacillati</taxon>
        <taxon>Bacillota</taxon>
        <taxon>Clostridia</taxon>
        <taxon>Lachnospirales</taxon>
        <taxon>Lachnospiraceae</taxon>
        <taxon>Lachnospiraceae incertae sedis</taxon>
        <taxon>Candidatus Pullilachnospira</taxon>
    </lineage>
</organism>
<dbReference type="AlphaFoldDB" id="A0A9D1NSS1"/>
<evidence type="ECO:0000313" key="2">
    <source>
        <dbReference type="EMBL" id="HIV11843.1"/>
    </source>
</evidence>
<protein>
    <submittedName>
        <fullName evidence="2">GNAT family N-acetyltransferase</fullName>
    </submittedName>
</protein>